<organism evidence="3 4">
    <name type="scientific">Marinicrinis lubricantis</name>
    <dbReference type="NCBI Taxonomy" id="2086470"/>
    <lineage>
        <taxon>Bacteria</taxon>
        <taxon>Bacillati</taxon>
        <taxon>Bacillota</taxon>
        <taxon>Bacilli</taxon>
        <taxon>Bacillales</taxon>
        <taxon>Paenibacillaceae</taxon>
    </lineage>
</organism>
<evidence type="ECO:0000313" key="3">
    <source>
        <dbReference type="EMBL" id="MFC5987890.1"/>
    </source>
</evidence>
<name>A0ABW1IS40_9BACL</name>
<accession>A0ABW1IS40</accession>
<dbReference type="EMBL" id="JBHSQV010000172">
    <property type="protein sequence ID" value="MFC5987890.1"/>
    <property type="molecule type" value="Genomic_DNA"/>
</dbReference>
<evidence type="ECO:0000256" key="1">
    <source>
        <dbReference type="SAM" id="Coils"/>
    </source>
</evidence>
<proteinExistence type="predicted"/>
<evidence type="ECO:0000259" key="2">
    <source>
        <dbReference type="Pfam" id="PF12773"/>
    </source>
</evidence>
<feature type="coiled-coil region" evidence="1">
    <location>
        <begin position="19"/>
        <end position="94"/>
    </location>
</feature>
<dbReference type="RefSeq" id="WP_379895308.1">
    <property type="nucleotide sequence ID" value="NZ_CBCSCT010000029.1"/>
</dbReference>
<dbReference type="Proteomes" id="UP001596250">
    <property type="component" value="Unassembled WGS sequence"/>
</dbReference>
<protein>
    <submittedName>
        <fullName evidence="3">Zinc ribbon domain-containing protein</fullName>
    </submittedName>
</protein>
<gene>
    <name evidence="3" type="ORF">ACFPXP_15900</name>
</gene>
<comment type="caution">
    <text evidence="3">The sequence shown here is derived from an EMBL/GenBank/DDBJ whole genome shotgun (WGS) entry which is preliminary data.</text>
</comment>
<dbReference type="Pfam" id="PF12773">
    <property type="entry name" value="DZR"/>
    <property type="match status" value="1"/>
</dbReference>
<sequence>MSNNFFDRLKQGAAEAGKKAQLTVEVNRLKLQISSKEKEIQRQYTQMGELVYRHAQQHGVETIPADCVRIVDEINRMRSEINQIEQKIRSLKSEVHCPACGKVNPTGTNFCTSCGTHLVQPAAAPIEVEVLDRRENLEDTENDSATPKCASCGREVMEGKPFCHHCGAAVQP</sequence>
<feature type="domain" description="DZANK-type" evidence="2">
    <location>
        <begin position="97"/>
        <end position="167"/>
    </location>
</feature>
<keyword evidence="4" id="KW-1185">Reference proteome</keyword>
<reference evidence="4" key="1">
    <citation type="journal article" date="2019" name="Int. J. Syst. Evol. Microbiol.">
        <title>The Global Catalogue of Microorganisms (GCM) 10K type strain sequencing project: providing services to taxonomists for standard genome sequencing and annotation.</title>
        <authorList>
            <consortium name="The Broad Institute Genomics Platform"/>
            <consortium name="The Broad Institute Genome Sequencing Center for Infectious Disease"/>
            <person name="Wu L."/>
            <person name="Ma J."/>
        </authorList>
    </citation>
    <scope>NUCLEOTIDE SEQUENCE [LARGE SCALE GENOMIC DNA]</scope>
    <source>
        <strain evidence="4">CCM 8749</strain>
    </source>
</reference>
<dbReference type="InterPro" id="IPR025874">
    <property type="entry name" value="DZR"/>
</dbReference>
<evidence type="ECO:0000313" key="4">
    <source>
        <dbReference type="Proteomes" id="UP001596250"/>
    </source>
</evidence>
<keyword evidence="1" id="KW-0175">Coiled coil</keyword>